<reference evidence="5" key="1">
    <citation type="submission" date="2018-10" db="EMBL/GenBank/DDBJ databases">
        <authorList>
            <person name="Peiro R."/>
            <person name="Begona"/>
            <person name="Cbmso G."/>
            <person name="Lopez M."/>
            <person name="Gonzalez S."/>
            <person name="Sacristan E."/>
            <person name="Castillo E."/>
        </authorList>
    </citation>
    <scope>NUCLEOTIDE SEQUENCE [LARGE SCALE GENOMIC DNA]</scope>
</reference>
<feature type="chain" id="PRO_5018606537" description="Aminoglycoside phosphotransferase" evidence="3">
    <location>
        <begin position="20"/>
        <end position="268"/>
    </location>
</feature>
<sequence length="268" mass="28204">MSRLAARAAALLGATLARAEPIHGGDLSEVIRIVLADGRRAIVKGGPAPPVEATMLRAIAAAGTPAPAVLAVDDHVLVLEEIAGTSGPGQAWADLGAALARLHTTAGPRYGWPDDSAFGPVAIPNGWCDDWPTFWGERRLRTHLPHLPATLARRIETLAADLPNRLPARPRPALLHGDLWGGNVMAAGRRVTGLIDPACYHGDGEVDLAMLALFDRPPPAFLDAYGALPPGHAERRAVYSLWPALVHLRLFGGGYRGMVEGFLAAAGV</sequence>
<feature type="signal peptide" evidence="3">
    <location>
        <begin position="1"/>
        <end position="19"/>
    </location>
</feature>
<dbReference type="Gene3D" id="3.30.200.20">
    <property type="entry name" value="Phosphorylase Kinase, domain 1"/>
    <property type="match status" value="1"/>
</dbReference>
<dbReference type="Pfam" id="PF03881">
    <property type="entry name" value="Fructosamin_kin"/>
    <property type="match status" value="1"/>
</dbReference>
<dbReference type="PIRSF" id="PIRSF006221">
    <property type="entry name" value="Ketosamine-3-kinase"/>
    <property type="match status" value="1"/>
</dbReference>
<dbReference type="AlphaFoldDB" id="A0A3S4AXS2"/>
<evidence type="ECO:0000256" key="2">
    <source>
        <dbReference type="PIRNR" id="PIRNR006221"/>
    </source>
</evidence>
<dbReference type="InterPro" id="IPR016477">
    <property type="entry name" value="Fructo-/Ketosamine-3-kinase"/>
</dbReference>
<organism evidence="4 5">
    <name type="scientific">Rhodoplanes serenus</name>
    <dbReference type="NCBI Taxonomy" id="200615"/>
    <lineage>
        <taxon>Bacteria</taxon>
        <taxon>Pseudomonadati</taxon>
        <taxon>Pseudomonadota</taxon>
        <taxon>Alphaproteobacteria</taxon>
        <taxon>Hyphomicrobiales</taxon>
        <taxon>Nitrobacteraceae</taxon>
        <taxon>Rhodoplanes</taxon>
    </lineage>
</organism>
<dbReference type="PANTHER" id="PTHR12149">
    <property type="entry name" value="FRUCTOSAMINE 3 KINASE-RELATED PROTEIN"/>
    <property type="match status" value="1"/>
</dbReference>
<comment type="caution">
    <text evidence="4">The sequence shown here is derived from an EMBL/GenBank/DDBJ whole genome shotgun (WGS) entry which is preliminary data.</text>
</comment>
<keyword evidence="2" id="KW-0808">Transferase</keyword>
<keyword evidence="3" id="KW-0732">Signal</keyword>
<accession>A0A3S4AXS2</accession>
<dbReference type="GO" id="GO:0016301">
    <property type="term" value="F:kinase activity"/>
    <property type="evidence" value="ECO:0007669"/>
    <property type="project" value="UniProtKB-UniRule"/>
</dbReference>
<evidence type="ECO:0008006" key="6">
    <source>
        <dbReference type="Google" id="ProtNLM"/>
    </source>
</evidence>
<keyword evidence="2" id="KW-0418">Kinase</keyword>
<evidence type="ECO:0000313" key="5">
    <source>
        <dbReference type="Proteomes" id="UP000289200"/>
    </source>
</evidence>
<evidence type="ECO:0000313" key="4">
    <source>
        <dbReference type="EMBL" id="VCU06784.1"/>
    </source>
</evidence>
<dbReference type="EMBL" id="UWOC01000111">
    <property type="protein sequence ID" value="VCU06784.1"/>
    <property type="molecule type" value="Genomic_DNA"/>
</dbReference>
<proteinExistence type="inferred from homology"/>
<evidence type="ECO:0000256" key="3">
    <source>
        <dbReference type="SAM" id="SignalP"/>
    </source>
</evidence>
<name>A0A3S4AXS2_9BRAD</name>
<gene>
    <name evidence="4" type="ORF">RHODGE_RHODGE_01431</name>
</gene>
<comment type="similarity">
    <text evidence="1 2">Belongs to the fructosamine kinase family.</text>
</comment>
<dbReference type="RefSeq" id="WP_129608385.1">
    <property type="nucleotide sequence ID" value="NZ_UWOC01000111.1"/>
</dbReference>
<dbReference type="SUPFAM" id="SSF56112">
    <property type="entry name" value="Protein kinase-like (PK-like)"/>
    <property type="match status" value="1"/>
</dbReference>
<dbReference type="Proteomes" id="UP000289200">
    <property type="component" value="Unassembled WGS sequence"/>
</dbReference>
<dbReference type="OrthoDB" id="5291879at2"/>
<dbReference type="Gene3D" id="3.90.1200.10">
    <property type="match status" value="1"/>
</dbReference>
<keyword evidence="5" id="KW-1185">Reference proteome</keyword>
<protein>
    <recommendedName>
        <fullName evidence="6">Aminoglycoside phosphotransferase</fullName>
    </recommendedName>
</protein>
<dbReference type="InterPro" id="IPR011009">
    <property type="entry name" value="Kinase-like_dom_sf"/>
</dbReference>
<evidence type="ECO:0000256" key="1">
    <source>
        <dbReference type="ARBA" id="ARBA00009460"/>
    </source>
</evidence>
<dbReference type="PANTHER" id="PTHR12149:SF8">
    <property type="entry name" value="PROTEIN-RIBULOSAMINE 3-KINASE"/>
    <property type="match status" value="1"/>
</dbReference>